<feature type="transmembrane region" description="Helical" evidence="2">
    <location>
        <begin position="87"/>
        <end position="105"/>
    </location>
</feature>
<reference evidence="3 4" key="1">
    <citation type="submission" date="2019-06" db="EMBL/GenBank/DDBJ databases">
        <title>Sequencing the genomes of 1000 actinobacteria strains.</title>
        <authorList>
            <person name="Klenk H.-P."/>
        </authorList>
    </citation>
    <scope>NUCLEOTIDE SEQUENCE [LARGE SCALE GENOMIC DNA]</scope>
    <source>
        <strain evidence="3 4">DSM 45928</strain>
    </source>
</reference>
<organism evidence="3 4">
    <name type="scientific">Stackebrandtia endophytica</name>
    <dbReference type="NCBI Taxonomy" id="1496996"/>
    <lineage>
        <taxon>Bacteria</taxon>
        <taxon>Bacillati</taxon>
        <taxon>Actinomycetota</taxon>
        <taxon>Actinomycetes</taxon>
        <taxon>Glycomycetales</taxon>
        <taxon>Glycomycetaceae</taxon>
        <taxon>Stackebrandtia</taxon>
    </lineage>
</organism>
<proteinExistence type="predicted"/>
<accession>A0A543B252</accession>
<evidence type="ECO:0000313" key="4">
    <source>
        <dbReference type="Proteomes" id="UP000317043"/>
    </source>
</evidence>
<dbReference type="EMBL" id="VFOW01000001">
    <property type="protein sequence ID" value="TQL78902.1"/>
    <property type="molecule type" value="Genomic_DNA"/>
</dbReference>
<sequence>MVNDSPHAVSTITGESMSTPLRIALGSLLLQAVGLVGMALWLVWLSFTETQTSPGAGFAEAVVCVAVAALLGGAAHSLSRRRPGMRGIAVFSQLAWLPIGYFLFQADRGDWGAAAWGLGVITAVLLLTRSSREWLGVGLDPDTDDDTETGEGVETAR</sequence>
<dbReference type="AlphaFoldDB" id="A0A543B252"/>
<comment type="caution">
    <text evidence="3">The sequence shown here is derived from an EMBL/GenBank/DDBJ whole genome shotgun (WGS) entry which is preliminary data.</text>
</comment>
<name>A0A543B252_9ACTN</name>
<feature type="transmembrane region" description="Helical" evidence="2">
    <location>
        <begin position="21"/>
        <end position="44"/>
    </location>
</feature>
<dbReference type="Proteomes" id="UP000317043">
    <property type="component" value="Unassembled WGS sequence"/>
</dbReference>
<dbReference type="InParanoid" id="A0A543B252"/>
<feature type="compositionally biased region" description="Acidic residues" evidence="1">
    <location>
        <begin position="141"/>
        <end position="151"/>
    </location>
</feature>
<gene>
    <name evidence="3" type="ORF">FB566_4499</name>
</gene>
<protein>
    <submittedName>
        <fullName evidence="3">Uncharacterized protein</fullName>
    </submittedName>
</protein>
<evidence type="ECO:0000256" key="1">
    <source>
        <dbReference type="SAM" id="MobiDB-lite"/>
    </source>
</evidence>
<feature type="region of interest" description="Disordered" evidence="1">
    <location>
        <begin position="138"/>
        <end position="157"/>
    </location>
</feature>
<keyword evidence="4" id="KW-1185">Reference proteome</keyword>
<keyword evidence="2" id="KW-0812">Transmembrane</keyword>
<keyword evidence="2" id="KW-1133">Transmembrane helix</keyword>
<feature type="transmembrane region" description="Helical" evidence="2">
    <location>
        <begin position="111"/>
        <end position="128"/>
    </location>
</feature>
<feature type="transmembrane region" description="Helical" evidence="2">
    <location>
        <begin position="56"/>
        <end position="75"/>
    </location>
</feature>
<evidence type="ECO:0000313" key="3">
    <source>
        <dbReference type="EMBL" id="TQL78902.1"/>
    </source>
</evidence>
<keyword evidence="2" id="KW-0472">Membrane</keyword>
<evidence type="ECO:0000256" key="2">
    <source>
        <dbReference type="SAM" id="Phobius"/>
    </source>
</evidence>